<accession>A0ABR7GEE2</accession>
<evidence type="ECO:0000313" key="1">
    <source>
        <dbReference type="EMBL" id="MBC5685811.1"/>
    </source>
</evidence>
<dbReference type="RefSeq" id="WP_118280089.1">
    <property type="nucleotide sequence ID" value="NZ_JACOPG010000002.1"/>
</dbReference>
<sequence>MEENLTSQELIEKREREKTMVSDMIRVYCKGNHAAYDKKNKCLCKECQALDDYARMRSDKCPFMETKTFCSNCKVHCYKPEMRQRIKEVMRYSGPRMLFVHPVACIRHLVETRREKKRLETT</sequence>
<reference evidence="1 2" key="1">
    <citation type="submission" date="2020-08" db="EMBL/GenBank/DDBJ databases">
        <title>Genome public.</title>
        <authorList>
            <person name="Liu C."/>
            <person name="Sun Q."/>
        </authorList>
    </citation>
    <scope>NUCLEOTIDE SEQUENCE [LARGE SCALE GENOMIC DNA]</scope>
    <source>
        <strain evidence="1 2">NSJ-9</strain>
    </source>
</reference>
<dbReference type="NCBIfam" id="NF007714">
    <property type="entry name" value="PRK10410.1-2"/>
    <property type="match status" value="1"/>
</dbReference>
<evidence type="ECO:0000313" key="2">
    <source>
        <dbReference type="Proteomes" id="UP000643810"/>
    </source>
</evidence>
<proteinExistence type="predicted"/>
<gene>
    <name evidence="1" type="ORF">H8R94_04205</name>
</gene>
<dbReference type="Pfam" id="PF11756">
    <property type="entry name" value="YgbA_NO"/>
    <property type="match status" value="1"/>
</dbReference>
<protein>
    <submittedName>
        <fullName evidence="1">Nitrous oxide-stimulated promoter family protein</fullName>
    </submittedName>
</protein>
<dbReference type="Proteomes" id="UP000643810">
    <property type="component" value="Unassembled WGS sequence"/>
</dbReference>
<comment type="caution">
    <text evidence="1">The sequence shown here is derived from an EMBL/GenBank/DDBJ whole genome shotgun (WGS) entry which is preliminary data.</text>
</comment>
<keyword evidence="2" id="KW-1185">Reference proteome</keyword>
<dbReference type="InterPro" id="IPR020483">
    <property type="entry name" value="Uncharacterised_YgbA"/>
</dbReference>
<organism evidence="1 2">
    <name type="scientific">Roseburia lenta</name>
    <dbReference type="NCBI Taxonomy" id="2763061"/>
    <lineage>
        <taxon>Bacteria</taxon>
        <taxon>Bacillati</taxon>
        <taxon>Bacillota</taxon>
        <taxon>Clostridia</taxon>
        <taxon>Lachnospirales</taxon>
        <taxon>Lachnospiraceae</taxon>
        <taxon>Roseburia</taxon>
    </lineage>
</organism>
<name>A0ABR7GEE2_9FIRM</name>
<dbReference type="EMBL" id="JACOPG010000002">
    <property type="protein sequence ID" value="MBC5685811.1"/>
    <property type="molecule type" value="Genomic_DNA"/>
</dbReference>